<evidence type="ECO:0000313" key="2">
    <source>
        <dbReference type="Proteomes" id="UP000050482"/>
    </source>
</evidence>
<dbReference type="AlphaFoldDB" id="A0A0P9GPS2"/>
<gene>
    <name evidence="1" type="ORF">AN477_16295</name>
</gene>
<accession>A0A0P9GPS2</accession>
<proteinExistence type="predicted"/>
<dbReference type="Proteomes" id="UP000050482">
    <property type="component" value="Unassembled WGS sequence"/>
</dbReference>
<sequence>MKWLVAGIFLAVFSIMIHVAILSNAVAQHADEQLHYTLESATHAAVLMVVPSSVSDGDITYDQTKANDIFRQIVATNLALNPTTLAPLPNSPYQSPLVIDSEAFIDYSDVSSFPYVYKNPTYGIDVTLHGPAVVYVVQIPIPRAFNASLAYPIRWTVIQAYPYAAP</sequence>
<dbReference type="PATRIC" id="fig|471514.4.peg.3529"/>
<keyword evidence="2" id="KW-1185">Reference proteome</keyword>
<protein>
    <submittedName>
        <fullName evidence="1">Uncharacterized protein</fullName>
    </submittedName>
</protein>
<comment type="caution">
    <text evidence="1">The sequence shown here is derived from an EMBL/GenBank/DDBJ whole genome shotgun (WGS) entry which is preliminary data.</text>
</comment>
<organism evidence="1 2">
    <name type="scientific">Alicyclobacillus ferrooxydans</name>
    <dbReference type="NCBI Taxonomy" id="471514"/>
    <lineage>
        <taxon>Bacteria</taxon>
        <taxon>Bacillati</taxon>
        <taxon>Bacillota</taxon>
        <taxon>Bacilli</taxon>
        <taxon>Bacillales</taxon>
        <taxon>Alicyclobacillaceae</taxon>
        <taxon>Alicyclobacillus</taxon>
    </lineage>
</organism>
<name>A0A0P9GPS2_9BACL</name>
<evidence type="ECO:0000313" key="1">
    <source>
        <dbReference type="EMBL" id="KPV42691.1"/>
    </source>
</evidence>
<dbReference type="OrthoDB" id="2937855at2"/>
<dbReference type="EMBL" id="LJCO01000071">
    <property type="protein sequence ID" value="KPV42691.1"/>
    <property type="molecule type" value="Genomic_DNA"/>
</dbReference>
<reference evidence="1 2" key="1">
    <citation type="submission" date="2015-09" db="EMBL/GenBank/DDBJ databases">
        <title>Draft genome sequence of Alicyclobacillus ferrooxydans DSM 22381.</title>
        <authorList>
            <person name="Hemp J."/>
        </authorList>
    </citation>
    <scope>NUCLEOTIDE SEQUENCE [LARGE SCALE GENOMIC DNA]</scope>
    <source>
        <strain evidence="1 2">TC-34</strain>
    </source>
</reference>
<dbReference type="RefSeq" id="WP_054970237.1">
    <property type="nucleotide sequence ID" value="NZ_LJCO01000071.1"/>
</dbReference>